<dbReference type="KEGG" id="pbj:VN24_00905"/>
<dbReference type="Proteomes" id="UP000032633">
    <property type="component" value="Chromosome"/>
</dbReference>
<dbReference type="InterPro" id="IPR051549">
    <property type="entry name" value="PEP_Utilizing_Enz"/>
</dbReference>
<dbReference type="Pfam" id="PF00391">
    <property type="entry name" value="PEP-utilizers"/>
    <property type="match status" value="1"/>
</dbReference>
<evidence type="ECO:0000313" key="3">
    <source>
        <dbReference type="Proteomes" id="UP000032633"/>
    </source>
</evidence>
<evidence type="ECO:0000259" key="1">
    <source>
        <dbReference type="Pfam" id="PF00391"/>
    </source>
</evidence>
<dbReference type="PATRIC" id="fig|1126833.4.peg.205"/>
<evidence type="ECO:0000313" key="2">
    <source>
        <dbReference type="EMBL" id="AJY73446.1"/>
    </source>
</evidence>
<dbReference type="AlphaFoldDB" id="A0A0D5NDX3"/>
<dbReference type="PANTHER" id="PTHR43615:SF1">
    <property type="entry name" value="PPDK_N DOMAIN-CONTAINING PROTEIN"/>
    <property type="match status" value="1"/>
</dbReference>
<organism evidence="2 3">
    <name type="scientific">Paenibacillus beijingensis</name>
    <dbReference type="NCBI Taxonomy" id="1126833"/>
    <lineage>
        <taxon>Bacteria</taxon>
        <taxon>Bacillati</taxon>
        <taxon>Bacillota</taxon>
        <taxon>Bacilli</taxon>
        <taxon>Bacillales</taxon>
        <taxon>Paenibacillaceae</taxon>
        <taxon>Paenibacillus</taxon>
    </lineage>
</organism>
<name>A0A0D5NDX3_9BACL</name>
<protein>
    <recommendedName>
        <fullName evidence="1">PEP-utilising enzyme mobile domain-containing protein</fullName>
    </recommendedName>
</protein>
<dbReference type="InterPro" id="IPR036637">
    <property type="entry name" value="Phosphohistidine_dom_sf"/>
</dbReference>
<dbReference type="Gene3D" id="3.50.30.10">
    <property type="entry name" value="Phosphohistidine domain"/>
    <property type="match status" value="1"/>
</dbReference>
<dbReference type="HOGENOM" id="CLU_031538_0_0_9"/>
<dbReference type="EMBL" id="CP011058">
    <property type="protein sequence ID" value="AJY73446.1"/>
    <property type="molecule type" value="Genomic_DNA"/>
</dbReference>
<feature type="domain" description="PEP-utilising enzyme mobile" evidence="1">
    <location>
        <begin position="465"/>
        <end position="535"/>
    </location>
</feature>
<dbReference type="PANTHER" id="PTHR43615">
    <property type="entry name" value="PHOSPHOENOLPYRUVATE SYNTHASE-RELATED"/>
    <property type="match status" value="1"/>
</dbReference>
<dbReference type="RefSeq" id="WP_045668881.1">
    <property type="nucleotide sequence ID" value="NZ_CP011058.1"/>
</dbReference>
<reference evidence="2 3" key="1">
    <citation type="journal article" date="2015" name="J. Biotechnol.">
        <title>Complete genome sequence of Paenibacillus beijingensis 7188(T) (=DSM 24997(T)), a novel rhizobacterium from jujube garden soil.</title>
        <authorList>
            <person name="Kwak Y."/>
            <person name="Shin J.H."/>
        </authorList>
    </citation>
    <scope>NUCLEOTIDE SEQUENCE [LARGE SCALE GENOMIC DNA]</scope>
    <source>
        <strain evidence="2 3">DSM 24997</strain>
    </source>
</reference>
<dbReference type="GO" id="GO:0016772">
    <property type="term" value="F:transferase activity, transferring phosphorus-containing groups"/>
    <property type="evidence" value="ECO:0007669"/>
    <property type="project" value="InterPro"/>
</dbReference>
<keyword evidence="3" id="KW-1185">Reference proteome</keyword>
<dbReference type="STRING" id="1126833.VN24_00905"/>
<dbReference type="SUPFAM" id="SSF52009">
    <property type="entry name" value="Phosphohistidine domain"/>
    <property type="match status" value="1"/>
</dbReference>
<accession>A0A0D5NDX3</accession>
<reference evidence="3" key="2">
    <citation type="submission" date="2015-03" db="EMBL/GenBank/DDBJ databases">
        <title>Genome sequence of Paenibacillus beijingensis strain DSM 24997T.</title>
        <authorList>
            <person name="Kwak Y."/>
            <person name="Shin J.-H."/>
        </authorList>
    </citation>
    <scope>NUCLEOTIDE SEQUENCE [LARGE SCALE GENOMIC DNA]</scope>
    <source>
        <strain evidence="3">DSM 24997</strain>
    </source>
</reference>
<dbReference type="InterPro" id="IPR008279">
    <property type="entry name" value="PEP-util_enz_mobile_dom"/>
</dbReference>
<gene>
    <name evidence="2" type="ORF">VN24_00905</name>
</gene>
<sequence length="542" mass="61664">MSTPLSDFKKTLFLSEADKQQGFWMLDDTHFSRPLTPLFASFMLPAVTKGTQRAFETMKMPLIQFTVKTDHGYYYQSMPPHPEPFEERMSKHKNKMEELYPQIKPYLERIVDEFYMPFYNKLSERSAGSLSLQEALLDVEELQQFYTKAWQYHFEITIPRTSLAIALEETYGQLTGSANTKEVYDLLQGVMNMSLETDRGLWLMANQVKSSPLLRAVLTATGNPAEALNQTAEGRDFWRDLQSFLNIYGHRTAITHSFTEEIWVENPSYALSIIASYLQQDYDFDAEFKQVVAERRAKAEELFERLPAGEMTNRFRKIYEWALTCWGVDEDHHFYIDAMIAAKSRCFLKNVGRSLVQHQVISGQEDIFFLYLDDLLEVLRDPKPLHTVVEQNKHHYQEYQSIQPKPYFGVPPKLLPDPVVERIFGLPRDVTEAQLNTMTGYAASAGTYTGKVKVINGQEDFAKLQKGDILVCKTMTPPWTVLFPIAGALITDAGGILSHASIVAREYKLPAVVGTKVATSILKDGDYVTVDGTNGVVSIGTV</sequence>
<proteinExistence type="predicted"/>